<name>A0A1Q3EPK8_LENED</name>
<evidence type="ECO:0000256" key="1">
    <source>
        <dbReference type="SAM" id="MobiDB-lite"/>
    </source>
</evidence>
<reference evidence="3 4" key="1">
    <citation type="submission" date="2016-08" db="EMBL/GenBank/DDBJ databases">
        <authorList>
            <consortium name="Lentinula edodes genome sequencing consortium"/>
            <person name="Sakamoto Y."/>
            <person name="Nakade K."/>
            <person name="Sato S."/>
            <person name="Yoshida Y."/>
            <person name="Miyazaki K."/>
            <person name="Natsume S."/>
            <person name="Konno N."/>
        </authorList>
    </citation>
    <scope>NUCLEOTIDE SEQUENCE [LARGE SCALE GENOMIC DNA]</scope>
    <source>
        <strain evidence="3 4">NBRC 111202</strain>
    </source>
</reference>
<protein>
    <submittedName>
        <fullName evidence="3">Uncharacterized protein</fullName>
    </submittedName>
</protein>
<evidence type="ECO:0000313" key="3">
    <source>
        <dbReference type="EMBL" id="GAW09139.1"/>
    </source>
</evidence>
<dbReference type="EMBL" id="BDGU01001021">
    <property type="protein sequence ID" value="GAW09139.1"/>
    <property type="molecule type" value="Genomic_DNA"/>
</dbReference>
<dbReference type="Proteomes" id="UP000188533">
    <property type="component" value="Unassembled WGS sequence"/>
</dbReference>
<accession>A0A1Q3EPK8</accession>
<keyword evidence="4" id="KW-1185">Reference proteome</keyword>
<evidence type="ECO:0000313" key="4">
    <source>
        <dbReference type="Proteomes" id="UP000188533"/>
    </source>
</evidence>
<evidence type="ECO:0000256" key="2">
    <source>
        <dbReference type="SAM" id="SignalP"/>
    </source>
</evidence>
<reference evidence="3 4" key="2">
    <citation type="submission" date="2017-02" db="EMBL/GenBank/DDBJ databases">
        <title>A genome survey and senescence transcriptome analysis in Lentinula edodes.</title>
        <authorList>
            <person name="Sakamoto Y."/>
            <person name="Nakade K."/>
            <person name="Sato S."/>
            <person name="Yoshida Y."/>
            <person name="Miyazaki K."/>
            <person name="Natsume S."/>
            <person name="Konno N."/>
        </authorList>
    </citation>
    <scope>NUCLEOTIDE SEQUENCE [LARGE SCALE GENOMIC DNA]</scope>
    <source>
        <strain evidence="3 4">NBRC 111202</strain>
    </source>
</reference>
<feature type="region of interest" description="Disordered" evidence="1">
    <location>
        <begin position="43"/>
        <end position="78"/>
    </location>
</feature>
<organism evidence="3 4">
    <name type="scientific">Lentinula edodes</name>
    <name type="common">Shiitake mushroom</name>
    <name type="synonym">Lentinus edodes</name>
    <dbReference type="NCBI Taxonomy" id="5353"/>
    <lineage>
        <taxon>Eukaryota</taxon>
        <taxon>Fungi</taxon>
        <taxon>Dikarya</taxon>
        <taxon>Basidiomycota</taxon>
        <taxon>Agaricomycotina</taxon>
        <taxon>Agaricomycetes</taxon>
        <taxon>Agaricomycetidae</taxon>
        <taxon>Agaricales</taxon>
        <taxon>Marasmiineae</taxon>
        <taxon>Omphalotaceae</taxon>
        <taxon>Lentinula</taxon>
    </lineage>
</organism>
<sequence>MPVLFLLLMILWSLLFIGGSTQGPMSSVEPANESLPEVLVRQSPETPAALESTSSVGPHPQVPLFLPEQGSLTSPSPTLPPLFGSVANLVIDLTGDDDELYETEEVSAGRFSMAREVIDSAPGQDVVKDESL</sequence>
<comment type="caution">
    <text evidence="3">The sequence shown here is derived from an EMBL/GenBank/DDBJ whole genome shotgun (WGS) entry which is preliminary data.</text>
</comment>
<gene>
    <name evidence="3" type="ORF">LENED_011271</name>
</gene>
<proteinExistence type="predicted"/>
<feature type="signal peptide" evidence="2">
    <location>
        <begin position="1"/>
        <end position="21"/>
    </location>
</feature>
<keyword evidence="2" id="KW-0732">Signal</keyword>
<feature type="chain" id="PRO_5012298136" evidence="2">
    <location>
        <begin position="22"/>
        <end position="132"/>
    </location>
</feature>
<dbReference type="AlphaFoldDB" id="A0A1Q3EPK8"/>